<dbReference type="InterPro" id="IPR021328">
    <property type="entry name" value="CotB-like"/>
</dbReference>
<dbReference type="EMBL" id="CP035281">
    <property type="protein sequence ID" value="QAT42212.1"/>
    <property type="molecule type" value="Genomic_DNA"/>
</dbReference>
<dbReference type="Pfam" id="PF11155">
    <property type="entry name" value="DUF2935"/>
    <property type="match status" value="2"/>
</dbReference>
<dbReference type="AlphaFoldDB" id="A0A410PTB6"/>
<proteinExistence type="predicted"/>
<dbReference type="Gene3D" id="1.20.1260.120">
    <property type="entry name" value="Protein of unknown function DUF2935"/>
    <property type="match status" value="1"/>
</dbReference>
<dbReference type="RefSeq" id="WP_128744866.1">
    <property type="nucleotide sequence ID" value="NZ_CP035281.1"/>
</dbReference>
<evidence type="ECO:0000313" key="2">
    <source>
        <dbReference type="Proteomes" id="UP000287601"/>
    </source>
</evidence>
<protein>
    <submittedName>
        <fullName evidence="1">DUF2935 domain-containing protein</fullName>
    </submittedName>
</protein>
<dbReference type="Proteomes" id="UP000287601">
    <property type="component" value="Chromosome"/>
</dbReference>
<evidence type="ECO:0000313" key="1">
    <source>
        <dbReference type="EMBL" id="QAT42212.1"/>
    </source>
</evidence>
<reference evidence="1 2" key="1">
    <citation type="submission" date="2019-01" db="EMBL/GenBank/DDBJ databases">
        <title>Draft genomes of a novel of Aminipila strains.</title>
        <authorList>
            <person name="Ma S."/>
        </authorList>
    </citation>
    <scope>NUCLEOTIDE SEQUENCE [LARGE SCALE GENOMIC DNA]</scope>
    <source>
        <strain evidence="2">JN-39</strain>
    </source>
</reference>
<sequence>MPYLQNSMELNLFFLRILKEHALFMQLSFMPRDKEWANMAVDLRERLTQLLKQAVILSKGYISQEVMTSGELFTQYTEEAERQMEGFTGVPIDIQITMDEYDMGGAMIPPSSMKPYMDALNQNALALSQQLLQFMKRVLGDVDACRAITTLYPTQIDHLAREVRHYIFMLKMLLSGDMEITPQEFAGEQAFWNEIMREHAQFIDGLLDPSETGLKEQASVFAEQFANLVQQAENAEENPEILPQVTADSKDATYGIENFKSQGAQGILSCKIQSIINPLLSDHVLREANYYLRILGENAQA</sequence>
<keyword evidence="2" id="KW-1185">Reference proteome</keyword>
<dbReference type="OrthoDB" id="1633927at2"/>
<accession>A0A410PTB6</accession>
<gene>
    <name evidence="1" type="ORF">EQM06_02630</name>
</gene>
<dbReference type="KEGG" id="amij:EQM06_02630"/>
<dbReference type="SUPFAM" id="SSF158430">
    <property type="entry name" value="Bacillus cereus metalloprotein-like"/>
    <property type="match status" value="2"/>
</dbReference>
<organism evidence="1 2">
    <name type="scientific">Aminipila luticellarii</name>
    <dbReference type="NCBI Taxonomy" id="2507160"/>
    <lineage>
        <taxon>Bacteria</taxon>
        <taxon>Bacillati</taxon>
        <taxon>Bacillota</taxon>
        <taxon>Clostridia</taxon>
        <taxon>Peptostreptococcales</taxon>
        <taxon>Anaerovoracaceae</taxon>
        <taxon>Aminipila</taxon>
    </lineage>
</organism>
<name>A0A410PTB6_9FIRM</name>